<organism evidence="8 9">
    <name type="scientific">Wallemia ichthyophaga (strain EXF-994 / CBS 113033)</name>
    <dbReference type="NCBI Taxonomy" id="1299270"/>
    <lineage>
        <taxon>Eukaryota</taxon>
        <taxon>Fungi</taxon>
        <taxon>Dikarya</taxon>
        <taxon>Basidiomycota</taxon>
        <taxon>Wallemiomycotina</taxon>
        <taxon>Wallemiomycetes</taxon>
        <taxon>Wallemiales</taxon>
        <taxon>Wallemiaceae</taxon>
        <taxon>Wallemia</taxon>
    </lineage>
</organism>
<dbReference type="PANTHER" id="PTHR14456">
    <property type="entry name" value="INOSITOL POLYPHOSPHATE KINASE 1"/>
    <property type="match status" value="1"/>
</dbReference>
<reference evidence="9" key="1">
    <citation type="journal article" date="2013" name="BMC Genomics">
        <title>Genome and transcriptome sequencing of the halophilic fungus Wallemia ichthyophaga: haloadaptations present and absent.</title>
        <authorList>
            <person name="Zajc J."/>
            <person name="Liu Y."/>
            <person name="Dai W."/>
            <person name="Yang Z."/>
            <person name="Hu J."/>
            <person name="Gostincar C."/>
            <person name="Gunde-Cimerman N."/>
        </authorList>
    </citation>
    <scope>NUCLEOTIDE SEQUENCE [LARGE SCALE GENOMIC DNA]</scope>
    <source>
        <strain evidence="9">EXF-994 / CBS 113033</strain>
    </source>
</reference>
<evidence type="ECO:0000256" key="4">
    <source>
        <dbReference type="ARBA" id="ARBA00022741"/>
    </source>
</evidence>
<dbReference type="GO" id="GO:0032958">
    <property type="term" value="P:inositol phosphate biosynthetic process"/>
    <property type="evidence" value="ECO:0007669"/>
    <property type="project" value="TreeGrafter"/>
</dbReference>
<comment type="function">
    <text evidence="7">Phosphorylates Ins(1,3,4,5,6)P5 at position 2 to form Ins(1,2,3,4,5,6)P6 (InsP6 or phytate).</text>
</comment>
<keyword evidence="3 7" id="KW-0808">Transferase</keyword>
<keyword evidence="6 7" id="KW-0067">ATP-binding</keyword>
<dbReference type="OrthoDB" id="272370at2759"/>
<protein>
    <recommendedName>
        <fullName evidence="2 7">Inositol-pentakisphosphate 2-kinase</fullName>
        <ecNumber evidence="1 7">2.7.1.158</ecNumber>
    </recommendedName>
</protein>
<accession>R9AKP2</accession>
<evidence type="ECO:0000256" key="5">
    <source>
        <dbReference type="ARBA" id="ARBA00022777"/>
    </source>
</evidence>
<dbReference type="GO" id="GO:0005634">
    <property type="term" value="C:nucleus"/>
    <property type="evidence" value="ECO:0007669"/>
    <property type="project" value="TreeGrafter"/>
</dbReference>
<dbReference type="AlphaFoldDB" id="R9AKP2"/>
<dbReference type="EC" id="2.7.1.158" evidence="1 7"/>
<dbReference type="GeneID" id="20376278"/>
<dbReference type="Proteomes" id="UP000014064">
    <property type="component" value="Unassembled WGS sequence"/>
</dbReference>
<evidence type="ECO:0000256" key="1">
    <source>
        <dbReference type="ARBA" id="ARBA00012023"/>
    </source>
</evidence>
<evidence type="ECO:0000256" key="7">
    <source>
        <dbReference type="RuleBase" id="RU364126"/>
    </source>
</evidence>
<dbReference type="KEGG" id="wic:J056_003326"/>
<dbReference type="EMBL" id="KE007227">
    <property type="protein sequence ID" value="EOR02764.1"/>
    <property type="molecule type" value="Genomic_DNA"/>
</dbReference>
<proteinExistence type="predicted"/>
<evidence type="ECO:0000256" key="6">
    <source>
        <dbReference type="ARBA" id="ARBA00022840"/>
    </source>
</evidence>
<comment type="catalytic activity">
    <reaction evidence="7">
        <text>1D-myo-inositol 1,3,4,5,6-pentakisphosphate + ATP = 1D-myo-inositol hexakisphosphate + ADP + H(+)</text>
        <dbReference type="Rhea" id="RHEA:20313"/>
        <dbReference type="ChEBI" id="CHEBI:15378"/>
        <dbReference type="ChEBI" id="CHEBI:30616"/>
        <dbReference type="ChEBI" id="CHEBI:57733"/>
        <dbReference type="ChEBI" id="CHEBI:58130"/>
        <dbReference type="ChEBI" id="CHEBI:456216"/>
        <dbReference type="EC" id="2.7.1.158"/>
    </reaction>
</comment>
<evidence type="ECO:0000313" key="8">
    <source>
        <dbReference type="EMBL" id="EOR02764.1"/>
    </source>
</evidence>
<dbReference type="PANTHER" id="PTHR14456:SF2">
    <property type="entry name" value="INOSITOL-PENTAKISPHOSPHATE 2-KINASE"/>
    <property type="match status" value="1"/>
</dbReference>
<dbReference type="GO" id="GO:0005524">
    <property type="term" value="F:ATP binding"/>
    <property type="evidence" value="ECO:0007669"/>
    <property type="project" value="UniProtKB-KW"/>
</dbReference>
<keyword evidence="5 7" id="KW-0418">Kinase</keyword>
<sequence length="287" mass="32653">MDSDMLLRVRMDKDGEGCIDSEEEYDDVIRKILPWLNPAQFLSVDNDQLKALDPDNAYHLTTSAQVTENLIKEYDLVVEIKPKWASLPNPLSVGLRHSRMKLKCSFQSERLFSESRQEQLEELSGLIDGDSKFLTVFSKGRKVRMDSETIAGRLQEALNDSGVMRAIKYYQLYSDPLDIQHIYPLVKDTNTCNPSTSFLRGVINKIPKHPGLPTWGDLKAFGGSLSGEELLYLYSLSMTLRDVSVLVRLSPETQPKVKVVDADYKCLSRIHKWYESDCKLNNFHATG</sequence>
<dbReference type="GO" id="GO:0035299">
    <property type="term" value="F:inositol-1,3,4,5,6-pentakisphosphate 2-kinase activity"/>
    <property type="evidence" value="ECO:0007669"/>
    <property type="project" value="UniProtKB-EC"/>
</dbReference>
<dbReference type="HOGENOM" id="CLU_970445_0_0_1"/>
<dbReference type="Pfam" id="PF06090">
    <property type="entry name" value="Ins_P5_2-kin"/>
    <property type="match status" value="1"/>
</dbReference>
<comment type="domain">
    <text evidence="7">The EXKPK motif is conserved in inositol-pentakisphosphate 2-kinases of both family 1 and 2.</text>
</comment>
<dbReference type="InterPro" id="IPR009286">
    <property type="entry name" value="Ins_P5_2-kin"/>
</dbReference>
<dbReference type="RefSeq" id="XP_009266824.1">
    <property type="nucleotide sequence ID" value="XM_009268549.1"/>
</dbReference>
<evidence type="ECO:0000256" key="2">
    <source>
        <dbReference type="ARBA" id="ARBA00014846"/>
    </source>
</evidence>
<keyword evidence="9" id="KW-1185">Reference proteome</keyword>
<evidence type="ECO:0000256" key="3">
    <source>
        <dbReference type="ARBA" id="ARBA00022679"/>
    </source>
</evidence>
<gene>
    <name evidence="8" type="ORF">J056_003326</name>
</gene>
<evidence type="ECO:0000313" key="9">
    <source>
        <dbReference type="Proteomes" id="UP000014064"/>
    </source>
</evidence>
<keyword evidence="4 7" id="KW-0547">Nucleotide-binding</keyword>
<name>R9AKP2_WALI9</name>